<protein>
    <recommendedName>
        <fullName evidence="2 3">EGF-like domain-containing protein</fullName>
    </recommendedName>
</protein>
<feature type="region of interest" description="Disordered" evidence="1">
    <location>
        <begin position="380"/>
        <end position="406"/>
    </location>
</feature>
<feature type="compositionally biased region" description="Polar residues" evidence="1">
    <location>
        <begin position="460"/>
        <end position="470"/>
    </location>
</feature>
<feature type="domain" description="EGF-like" evidence="2 3">
    <location>
        <begin position="180"/>
        <end position="191"/>
    </location>
</feature>
<proteinExistence type="predicted"/>
<organism evidence="4 5">
    <name type="scientific">Gonium pectorale</name>
    <name type="common">Green alga</name>
    <dbReference type="NCBI Taxonomy" id="33097"/>
    <lineage>
        <taxon>Eukaryota</taxon>
        <taxon>Viridiplantae</taxon>
        <taxon>Chlorophyta</taxon>
        <taxon>core chlorophytes</taxon>
        <taxon>Chlorophyceae</taxon>
        <taxon>CS clade</taxon>
        <taxon>Chlamydomonadales</taxon>
        <taxon>Volvocaceae</taxon>
        <taxon>Gonium</taxon>
    </lineage>
</organism>
<feature type="compositionally biased region" description="Gly residues" evidence="1">
    <location>
        <begin position="293"/>
        <end position="317"/>
    </location>
</feature>
<name>A0A150GHZ1_GONPE</name>
<dbReference type="PROSITE" id="PS00022">
    <property type="entry name" value="EGF_1"/>
    <property type="match status" value="1"/>
</dbReference>
<dbReference type="Proteomes" id="UP000075714">
    <property type="component" value="Unassembled WGS sequence"/>
</dbReference>
<keyword evidence="5" id="KW-1185">Reference proteome</keyword>
<sequence length="611" mass="60871">MGGGGLVPLSRAICCRPCLPGELPKPYHGNSTARPVAVVSLGCHASTGKQFRALSCEQSGSSFVTGFSQAERVASVAYDEYYPVGQVECCTPAVLLSSGEVWQLKRCDCATSSSKDCGGTNTDRLLWGFSQWRVTSGGEYIPVAPLECCGLCLGDKIHDRTNCEDLNFCSNNGICTLGACECFEGYGGSDCSVRTGGGDEGAGVPWWGTLLIVAGSIAFISGSSIAMRLAFATIRAHAAGGGGGGGAGQGLDAADPNGLSRPLLLALDDEGSAGSHDTDEQDLTGFCEDSDSCGGGGGGGGGGGSGTGGHPHYGQGSGAPRSHSAAARVQRRRHEAGGAGRRGEGGPGRGGGAGAVGVGSPVPSSLSNSEAIIFQMDDVAQLTPPNGGPEPISEQPEAEHAAQLAEAQVAVQRPHLAPIVLPSMADDPTPSAALAHTGQTTPRYGHGPQDAAAASGGASQRNSQDASPLLSSGLPPAAVATASLPSPQRTAGAGAVEESAFGVAATAGEAAGLLLRAGSGSLVHAAAAAEAAPVPIGPSLGVGGGAAAQPALCLPMVLSLPMVRSTSLSRSQYSLHNGWLDQQLHAERQPPEGEPQQAWSDAGSGASGQLG</sequence>
<accession>A0A150GHZ1</accession>
<feature type="region of interest" description="Disordered" evidence="1">
    <location>
        <begin position="423"/>
        <end position="491"/>
    </location>
</feature>
<feature type="compositionally biased region" description="Gly residues" evidence="1">
    <location>
        <begin position="337"/>
        <end position="357"/>
    </location>
</feature>
<evidence type="ECO:0000259" key="3">
    <source>
        <dbReference type="PROSITE" id="PS01186"/>
    </source>
</evidence>
<dbReference type="EMBL" id="LSYV01000022">
    <property type="protein sequence ID" value="KXZ49419.1"/>
    <property type="molecule type" value="Genomic_DNA"/>
</dbReference>
<feature type="region of interest" description="Disordered" evidence="1">
    <location>
        <begin position="269"/>
        <end position="365"/>
    </location>
</feature>
<feature type="region of interest" description="Disordered" evidence="1">
    <location>
        <begin position="584"/>
        <end position="611"/>
    </location>
</feature>
<dbReference type="OrthoDB" id="5855668at2759"/>
<dbReference type="CDD" id="cd00054">
    <property type="entry name" value="EGF_CA"/>
    <property type="match status" value="1"/>
</dbReference>
<reference evidence="5" key="1">
    <citation type="journal article" date="2016" name="Nat. Commun.">
        <title>The Gonium pectorale genome demonstrates co-option of cell cycle regulation during the evolution of multicellularity.</title>
        <authorList>
            <person name="Hanschen E.R."/>
            <person name="Marriage T.N."/>
            <person name="Ferris P.J."/>
            <person name="Hamaji T."/>
            <person name="Toyoda A."/>
            <person name="Fujiyama A."/>
            <person name="Neme R."/>
            <person name="Noguchi H."/>
            <person name="Minakuchi Y."/>
            <person name="Suzuki M."/>
            <person name="Kawai-Toyooka H."/>
            <person name="Smith D.R."/>
            <person name="Sparks H."/>
            <person name="Anderson J."/>
            <person name="Bakaric R."/>
            <person name="Luria V."/>
            <person name="Karger A."/>
            <person name="Kirschner M.W."/>
            <person name="Durand P.M."/>
            <person name="Michod R.E."/>
            <person name="Nozaki H."/>
            <person name="Olson B.J."/>
        </authorList>
    </citation>
    <scope>NUCLEOTIDE SEQUENCE [LARGE SCALE GENOMIC DNA]</scope>
    <source>
        <strain evidence="5">NIES-2863</strain>
    </source>
</reference>
<evidence type="ECO:0000313" key="4">
    <source>
        <dbReference type="EMBL" id="KXZ49419.1"/>
    </source>
</evidence>
<dbReference type="AlphaFoldDB" id="A0A150GHZ1"/>
<dbReference type="InterPro" id="IPR000742">
    <property type="entry name" value="EGF"/>
</dbReference>
<dbReference type="Pfam" id="PF23106">
    <property type="entry name" value="EGF_Teneurin"/>
    <property type="match status" value="1"/>
</dbReference>
<dbReference type="SUPFAM" id="SSF57196">
    <property type="entry name" value="EGF/Laminin"/>
    <property type="match status" value="1"/>
</dbReference>
<evidence type="ECO:0000313" key="5">
    <source>
        <dbReference type="Proteomes" id="UP000075714"/>
    </source>
</evidence>
<comment type="caution">
    <text evidence="4">The sequence shown here is derived from an EMBL/GenBank/DDBJ whole genome shotgun (WGS) entry which is preliminary data.</text>
</comment>
<evidence type="ECO:0000256" key="1">
    <source>
        <dbReference type="SAM" id="MobiDB-lite"/>
    </source>
</evidence>
<evidence type="ECO:0000259" key="2">
    <source>
        <dbReference type="PROSITE" id="PS00022"/>
    </source>
</evidence>
<gene>
    <name evidence="4" type="ORF">GPECTOR_21g645</name>
</gene>
<dbReference type="PROSITE" id="PS01186">
    <property type="entry name" value="EGF_2"/>
    <property type="match status" value="1"/>
</dbReference>